<gene>
    <name evidence="1" type="ORF">EZS26_003763</name>
</gene>
<name>A0A5M8NY03_9BACT</name>
<proteinExistence type="predicted"/>
<sequence>MNNFSVNYRKIVESLQTIEFQMAEKIISRMDYYLVEKHAFEG</sequence>
<comment type="caution">
    <text evidence="1">The sequence shown here is derived from an EMBL/GenBank/DDBJ whole genome shotgun (WGS) entry which is preliminary data.</text>
</comment>
<evidence type="ECO:0000313" key="1">
    <source>
        <dbReference type="EMBL" id="KAA6300099.1"/>
    </source>
</evidence>
<evidence type="ECO:0000313" key="2">
    <source>
        <dbReference type="Proteomes" id="UP000324575"/>
    </source>
</evidence>
<dbReference type="AlphaFoldDB" id="A0A5M8NY03"/>
<organism evidence="1 2">
    <name type="scientific">Candidatus Ordinivivax streblomastigis</name>
    <dbReference type="NCBI Taxonomy" id="2540710"/>
    <lineage>
        <taxon>Bacteria</taxon>
        <taxon>Pseudomonadati</taxon>
        <taxon>Bacteroidota</taxon>
        <taxon>Bacteroidia</taxon>
        <taxon>Bacteroidales</taxon>
        <taxon>Candidatus Ordinivivax</taxon>
    </lineage>
</organism>
<dbReference type="Proteomes" id="UP000324575">
    <property type="component" value="Unassembled WGS sequence"/>
</dbReference>
<accession>A0A5M8NY03</accession>
<reference evidence="1 2" key="1">
    <citation type="submission" date="2019-03" db="EMBL/GenBank/DDBJ databases">
        <title>Single cell metagenomics reveals metabolic interactions within the superorganism composed of flagellate Streblomastix strix and complex community of Bacteroidetes bacteria on its surface.</title>
        <authorList>
            <person name="Treitli S.C."/>
            <person name="Kolisko M."/>
            <person name="Husnik F."/>
            <person name="Keeling P."/>
            <person name="Hampl V."/>
        </authorList>
    </citation>
    <scope>NUCLEOTIDE SEQUENCE [LARGE SCALE GENOMIC DNA]</scope>
    <source>
        <strain evidence="1">St1</strain>
    </source>
</reference>
<dbReference type="EMBL" id="SNRX01000143">
    <property type="protein sequence ID" value="KAA6300099.1"/>
    <property type="molecule type" value="Genomic_DNA"/>
</dbReference>
<protein>
    <submittedName>
        <fullName evidence="1">Uncharacterized protein</fullName>
    </submittedName>
</protein>